<dbReference type="InterPro" id="IPR005119">
    <property type="entry name" value="LysR_subst-bd"/>
</dbReference>
<dbReference type="Gene3D" id="1.10.10.10">
    <property type="entry name" value="Winged helix-like DNA-binding domain superfamily/Winged helix DNA-binding domain"/>
    <property type="match status" value="1"/>
</dbReference>
<dbReference type="OMA" id="LLCREDH"/>
<dbReference type="Pfam" id="PF03466">
    <property type="entry name" value="LysR_substrate"/>
    <property type="match status" value="1"/>
</dbReference>
<dbReference type="InterPro" id="IPR050950">
    <property type="entry name" value="HTH-type_LysR_regulators"/>
</dbReference>
<dbReference type="EMBL" id="CP012871">
    <property type="protein sequence ID" value="ALR77572.1"/>
    <property type="molecule type" value="Genomic_DNA"/>
</dbReference>
<dbReference type="Gene3D" id="3.40.190.290">
    <property type="match status" value="1"/>
</dbReference>
<dbReference type="GO" id="GO:0003677">
    <property type="term" value="F:DNA binding"/>
    <property type="evidence" value="ECO:0007669"/>
    <property type="project" value="UniProtKB-KW"/>
</dbReference>
<dbReference type="CDD" id="cd08440">
    <property type="entry name" value="PBP2_LTTR_like_4"/>
    <property type="match status" value="1"/>
</dbReference>
<evidence type="ECO:0000313" key="6">
    <source>
        <dbReference type="EMBL" id="ALR77572.1"/>
    </source>
</evidence>
<organism evidence="6 7">
    <name type="scientific">[Enterobacter] lignolyticus</name>
    <dbReference type="NCBI Taxonomy" id="1334193"/>
    <lineage>
        <taxon>Bacteria</taxon>
        <taxon>Pseudomonadati</taxon>
        <taxon>Pseudomonadota</taxon>
        <taxon>Gammaproteobacteria</taxon>
        <taxon>Enterobacterales</taxon>
        <taxon>Enterobacteriaceae</taxon>
        <taxon>Pluralibacter</taxon>
    </lineage>
</organism>
<dbReference type="OrthoDB" id="8437302at2"/>
<dbReference type="Pfam" id="PF00126">
    <property type="entry name" value="HTH_1"/>
    <property type="match status" value="1"/>
</dbReference>
<dbReference type="KEGG" id="kle:AO703_15135"/>
<evidence type="ECO:0000256" key="1">
    <source>
        <dbReference type="ARBA" id="ARBA00009437"/>
    </source>
</evidence>
<dbReference type="SUPFAM" id="SSF46785">
    <property type="entry name" value="Winged helix' DNA-binding domain"/>
    <property type="match status" value="1"/>
</dbReference>
<proteinExistence type="inferred from homology"/>
<sequence length="308" mass="33938">MNYSLRQLKVFITVARAKSFSRAGEIIGLSQSAVSHSVKELEYQTGVKLLDRTTREVVLTPAGEQLAVRLERLLDELNGTLREAGRVGQQLSGTVRIAASQTISAHLIPQCIAYSNQRYPEIDFVLHDRPQQWVLESIRKGDVDFGIVIDPGAVSDLQCETVLSEPFFLLCRSDHAFARAPSVAWQALQGEKLVLQDYASGSRPLIDAALARQDIEAVIVQEIGHPATLFPMVESGIGISILPALALPMPQGSRLSVKRLTPVVERQLMLVRRKNRSLSAAAGALWEVVREQAQQLTAARVDDPLYQI</sequence>
<dbReference type="PANTHER" id="PTHR30419">
    <property type="entry name" value="HTH-TYPE TRANSCRIPTIONAL REGULATOR YBHD"/>
    <property type="match status" value="1"/>
</dbReference>
<dbReference type="PROSITE" id="PS50931">
    <property type="entry name" value="HTH_LYSR"/>
    <property type="match status" value="1"/>
</dbReference>
<dbReference type="InterPro" id="IPR036390">
    <property type="entry name" value="WH_DNA-bd_sf"/>
</dbReference>
<gene>
    <name evidence="6" type="ORF">AO703_15135</name>
</gene>
<dbReference type="PANTHER" id="PTHR30419:SF14">
    <property type="entry name" value="LYSR FAMILY TRANSCRIPTIONAL REGULATOR"/>
    <property type="match status" value="1"/>
</dbReference>
<keyword evidence="3" id="KW-0238">DNA-binding</keyword>
<keyword evidence="4" id="KW-0804">Transcription</keyword>
<evidence type="ECO:0000313" key="7">
    <source>
        <dbReference type="Proteomes" id="UP000069162"/>
    </source>
</evidence>
<accession>A0A806X9E4</accession>
<comment type="similarity">
    <text evidence="1">Belongs to the LysR transcriptional regulatory family.</text>
</comment>
<dbReference type="AlphaFoldDB" id="A0A806X9E4"/>
<reference evidence="7" key="1">
    <citation type="submission" date="2015-10" db="EMBL/GenBank/DDBJ databases">
        <title>Complete Genome Sequencing of Klebsiella sp. strain G5.</title>
        <authorList>
            <person name="Chan K.-G."/>
            <person name="Chen J.-W."/>
        </authorList>
    </citation>
    <scope>NUCLEOTIDE SEQUENCE [LARGE SCALE GENOMIC DNA]</scope>
    <source>
        <strain evidence="7">G5</strain>
    </source>
</reference>
<dbReference type="GO" id="GO:0003700">
    <property type="term" value="F:DNA-binding transcription factor activity"/>
    <property type="evidence" value="ECO:0007669"/>
    <property type="project" value="InterPro"/>
</dbReference>
<evidence type="ECO:0000256" key="3">
    <source>
        <dbReference type="ARBA" id="ARBA00023125"/>
    </source>
</evidence>
<dbReference type="GO" id="GO:0005829">
    <property type="term" value="C:cytosol"/>
    <property type="evidence" value="ECO:0007669"/>
    <property type="project" value="TreeGrafter"/>
</dbReference>
<dbReference type="SUPFAM" id="SSF53850">
    <property type="entry name" value="Periplasmic binding protein-like II"/>
    <property type="match status" value="1"/>
</dbReference>
<dbReference type="Proteomes" id="UP000069162">
    <property type="component" value="Chromosome"/>
</dbReference>
<protein>
    <submittedName>
        <fullName evidence="6">LysR family transcriptional regulator</fullName>
    </submittedName>
</protein>
<dbReference type="InterPro" id="IPR000847">
    <property type="entry name" value="LysR_HTH_N"/>
</dbReference>
<dbReference type="InterPro" id="IPR036388">
    <property type="entry name" value="WH-like_DNA-bd_sf"/>
</dbReference>
<evidence type="ECO:0000256" key="2">
    <source>
        <dbReference type="ARBA" id="ARBA00023015"/>
    </source>
</evidence>
<dbReference type="RefSeq" id="WP_013365356.1">
    <property type="nucleotide sequence ID" value="NZ_CP012871.1"/>
</dbReference>
<name>A0A806X9E4_9ENTR</name>
<dbReference type="FunFam" id="1.10.10.10:FF:000001">
    <property type="entry name" value="LysR family transcriptional regulator"/>
    <property type="match status" value="1"/>
</dbReference>
<evidence type="ECO:0000259" key="5">
    <source>
        <dbReference type="PROSITE" id="PS50931"/>
    </source>
</evidence>
<dbReference type="PRINTS" id="PR00039">
    <property type="entry name" value="HTHLYSR"/>
</dbReference>
<keyword evidence="2" id="KW-0805">Transcription regulation</keyword>
<feature type="domain" description="HTH lysR-type" evidence="5">
    <location>
        <begin position="1"/>
        <end position="60"/>
    </location>
</feature>
<evidence type="ECO:0000256" key="4">
    <source>
        <dbReference type="ARBA" id="ARBA00023163"/>
    </source>
</evidence>